<dbReference type="PANTHER" id="PTHR45566:SF1">
    <property type="entry name" value="HTH-TYPE TRANSCRIPTIONAL REGULATOR YHJB-RELATED"/>
    <property type="match status" value="1"/>
</dbReference>
<evidence type="ECO:0000313" key="7">
    <source>
        <dbReference type="Proteomes" id="UP000295277"/>
    </source>
</evidence>
<dbReference type="PROSITE" id="PS00622">
    <property type="entry name" value="HTH_LUXR_1"/>
    <property type="match status" value="1"/>
</dbReference>
<protein>
    <submittedName>
        <fullName evidence="6">LuxR family two component transcriptional regulator</fullName>
    </submittedName>
</protein>
<dbReference type="InterPro" id="IPR051015">
    <property type="entry name" value="EvgA-like"/>
</dbReference>
<evidence type="ECO:0000313" key="6">
    <source>
        <dbReference type="EMBL" id="TCM83533.1"/>
    </source>
</evidence>
<dbReference type="InterPro" id="IPR011006">
    <property type="entry name" value="CheY-like_superfamily"/>
</dbReference>
<dbReference type="PROSITE" id="PS50043">
    <property type="entry name" value="HTH_LUXR_2"/>
    <property type="match status" value="1"/>
</dbReference>
<evidence type="ECO:0000256" key="3">
    <source>
        <dbReference type="PROSITE-ProRule" id="PRU00169"/>
    </source>
</evidence>
<evidence type="ECO:0000256" key="1">
    <source>
        <dbReference type="ARBA" id="ARBA00022553"/>
    </source>
</evidence>
<dbReference type="InterPro" id="IPR001789">
    <property type="entry name" value="Sig_transdc_resp-reg_receiver"/>
</dbReference>
<dbReference type="RefSeq" id="WP_132695219.1">
    <property type="nucleotide sequence ID" value="NZ_SLVM01000013.1"/>
</dbReference>
<dbReference type="CDD" id="cd06170">
    <property type="entry name" value="LuxR_C_like"/>
    <property type="match status" value="1"/>
</dbReference>
<dbReference type="PRINTS" id="PR00038">
    <property type="entry name" value="HTHLUXR"/>
</dbReference>
<dbReference type="SMART" id="SM00448">
    <property type="entry name" value="REC"/>
    <property type="match status" value="1"/>
</dbReference>
<dbReference type="Pfam" id="PF00196">
    <property type="entry name" value="GerE"/>
    <property type="match status" value="1"/>
</dbReference>
<dbReference type="InterPro" id="IPR000792">
    <property type="entry name" value="Tscrpt_reg_LuxR_C"/>
</dbReference>
<evidence type="ECO:0000259" key="5">
    <source>
        <dbReference type="PROSITE" id="PS50110"/>
    </source>
</evidence>
<keyword evidence="2" id="KW-0238">DNA-binding</keyword>
<evidence type="ECO:0000259" key="4">
    <source>
        <dbReference type="PROSITE" id="PS50043"/>
    </source>
</evidence>
<dbReference type="PROSITE" id="PS50110">
    <property type="entry name" value="RESPONSE_REGULATORY"/>
    <property type="match status" value="1"/>
</dbReference>
<organism evidence="6 7">
    <name type="scientific">Rhodovulum steppense</name>
    <dbReference type="NCBI Taxonomy" id="540251"/>
    <lineage>
        <taxon>Bacteria</taxon>
        <taxon>Pseudomonadati</taxon>
        <taxon>Pseudomonadota</taxon>
        <taxon>Alphaproteobacteria</taxon>
        <taxon>Rhodobacterales</taxon>
        <taxon>Paracoccaceae</taxon>
        <taxon>Rhodovulum</taxon>
    </lineage>
</organism>
<dbReference type="Pfam" id="PF00072">
    <property type="entry name" value="Response_reg"/>
    <property type="match status" value="1"/>
</dbReference>
<accession>A0A4R1YTD8</accession>
<dbReference type="InterPro" id="IPR016032">
    <property type="entry name" value="Sig_transdc_resp-reg_C-effctor"/>
</dbReference>
<feature type="modified residue" description="4-aspartylphosphate" evidence="3">
    <location>
        <position position="67"/>
    </location>
</feature>
<dbReference type="GO" id="GO:0003677">
    <property type="term" value="F:DNA binding"/>
    <property type="evidence" value="ECO:0007669"/>
    <property type="project" value="UniProtKB-KW"/>
</dbReference>
<evidence type="ECO:0000256" key="2">
    <source>
        <dbReference type="ARBA" id="ARBA00023125"/>
    </source>
</evidence>
<name>A0A4R1YTD8_9RHOB</name>
<dbReference type="EMBL" id="SLVM01000013">
    <property type="protein sequence ID" value="TCM83533.1"/>
    <property type="molecule type" value="Genomic_DNA"/>
</dbReference>
<dbReference type="SUPFAM" id="SSF52172">
    <property type="entry name" value="CheY-like"/>
    <property type="match status" value="1"/>
</dbReference>
<dbReference type="SMART" id="SM00421">
    <property type="entry name" value="HTH_LUXR"/>
    <property type="match status" value="1"/>
</dbReference>
<dbReference type="OrthoDB" id="9814495at2"/>
<comment type="caution">
    <text evidence="6">The sequence shown here is derived from an EMBL/GenBank/DDBJ whole genome shotgun (WGS) entry which is preliminary data.</text>
</comment>
<dbReference type="Proteomes" id="UP000295277">
    <property type="component" value="Unassembled WGS sequence"/>
</dbReference>
<dbReference type="CDD" id="cd17535">
    <property type="entry name" value="REC_NarL-like"/>
    <property type="match status" value="1"/>
</dbReference>
<dbReference type="Gene3D" id="3.40.50.2300">
    <property type="match status" value="1"/>
</dbReference>
<dbReference type="Gene3D" id="1.10.10.10">
    <property type="entry name" value="Winged helix-like DNA-binding domain superfamily/Winged helix DNA-binding domain"/>
    <property type="match status" value="1"/>
</dbReference>
<dbReference type="AlphaFoldDB" id="A0A4R1YTD8"/>
<feature type="domain" description="Response regulatory" evidence="5">
    <location>
        <begin position="15"/>
        <end position="132"/>
    </location>
</feature>
<sequence length="244" mass="26152">MDHDTVAPAASRIRAILVVDDHPLYSDALSMALRHVFDDCTIRSATSLGEGLAQLGPDFSPDLVMLDLRLPDVTGLSGFLRLRERIPDVPVLVISALTSVEVVQALMEAGAAGFIPKEAATHELKTALIEIRSGRRYLPAGCRNAGRAARTGARMPSVQEVSQRIAELTPQQARIMKLICAGKPNKQIAHELSLAEATVKAHITALLRRLGVQNRTQAAVLVESANLDLGTGLGDADARAFLNQ</sequence>
<dbReference type="PANTHER" id="PTHR45566">
    <property type="entry name" value="HTH-TYPE TRANSCRIPTIONAL REGULATOR YHJB-RELATED"/>
    <property type="match status" value="1"/>
</dbReference>
<reference evidence="6 7" key="1">
    <citation type="submission" date="2019-03" db="EMBL/GenBank/DDBJ databases">
        <title>Genomic Encyclopedia of Type Strains, Phase IV (KMG-IV): sequencing the most valuable type-strain genomes for metagenomic binning, comparative biology and taxonomic classification.</title>
        <authorList>
            <person name="Goeker M."/>
        </authorList>
    </citation>
    <scope>NUCLEOTIDE SEQUENCE [LARGE SCALE GENOMIC DNA]</scope>
    <source>
        <strain evidence="6 7">DSM 21153</strain>
    </source>
</reference>
<proteinExistence type="predicted"/>
<dbReference type="InterPro" id="IPR036388">
    <property type="entry name" value="WH-like_DNA-bd_sf"/>
</dbReference>
<dbReference type="InterPro" id="IPR058245">
    <property type="entry name" value="NreC/VraR/RcsB-like_REC"/>
</dbReference>
<feature type="domain" description="HTH luxR-type" evidence="4">
    <location>
        <begin position="161"/>
        <end position="226"/>
    </location>
</feature>
<dbReference type="GO" id="GO:0000160">
    <property type="term" value="P:phosphorelay signal transduction system"/>
    <property type="evidence" value="ECO:0007669"/>
    <property type="project" value="InterPro"/>
</dbReference>
<keyword evidence="1 3" id="KW-0597">Phosphoprotein</keyword>
<gene>
    <name evidence="6" type="ORF">EV216_11377</name>
</gene>
<keyword evidence="7" id="KW-1185">Reference proteome</keyword>
<dbReference type="SUPFAM" id="SSF46894">
    <property type="entry name" value="C-terminal effector domain of the bipartite response regulators"/>
    <property type="match status" value="1"/>
</dbReference>
<dbReference type="GO" id="GO:0006355">
    <property type="term" value="P:regulation of DNA-templated transcription"/>
    <property type="evidence" value="ECO:0007669"/>
    <property type="project" value="InterPro"/>
</dbReference>